<keyword evidence="3" id="KW-1185">Reference proteome</keyword>
<dbReference type="EMBL" id="CP036275">
    <property type="protein sequence ID" value="QDU40861.1"/>
    <property type="molecule type" value="Genomic_DNA"/>
</dbReference>
<gene>
    <name evidence="2" type="ORF">Mal4_52240</name>
</gene>
<dbReference type="AlphaFoldDB" id="A0A517ZEH2"/>
<name>A0A517ZEH2_9PLAN</name>
<feature type="region of interest" description="Disordered" evidence="1">
    <location>
        <begin position="57"/>
        <end position="89"/>
    </location>
</feature>
<dbReference type="KEGG" id="mri:Mal4_52240"/>
<sequence>MTPNDRTLGSRENLPTISRASPHCSCWHRRSLSASSPVLSTLVLAILILVGCNASTAPTEPEVNRVDPLPGPPPATASAPPANPLTWLDAPQPEQRISTTREDLPASLPPGAPLALDVESLERAGIALSTPLDIPAEPDTFGEALADSLHQAGAELTQHDNRLVVIPVVDAQLALITRRYDLSSVEQDRQNALADAVYSATTGAYWLSADGLGGTAEFDSESSTLTVTQSFRAQERIRRFLSQELGEPVTFDPAANPVQ</sequence>
<proteinExistence type="predicted"/>
<dbReference type="RefSeq" id="WP_197443830.1">
    <property type="nucleotide sequence ID" value="NZ_CP036275.1"/>
</dbReference>
<organism evidence="2 3">
    <name type="scientific">Maioricimonas rarisocia</name>
    <dbReference type="NCBI Taxonomy" id="2528026"/>
    <lineage>
        <taxon>Bacteria</taxon>
        <taxon>Pseudomonadati</taxon>
        <taxon>Planctomycetota</taxon>
        <taxon>Planctomycetia</taxon>
        <taxon>Planctomycetales</taxon>
        <taxon>Planctomycetaceae</taxon>
        <taxon>Maioricimonas</taxon>
    </lineage>
</organism>
<dbReference type="Proteomes" id="UP000320496">
    <property type="component" value="Chromosome"/>
</dbReference>
<evidence type="ECO:0000256" key="1">
    <source>
        <dbReference type="SAM" id="MobiDB-lite"/>
    </source>
</evidence>
<evidence type="ECO:0000313" key="3">
    <source>
        <dbReference type="Proteomes" id="UP000320496"/>
    </source>
</evidence>
<evidence type="ECO:0000313" key="2">
    <source>
        <dbReference type="EMBL" id="QDU40861.1"/>
    </source>
</evidence>
<reference evidence="2 3" key="1">
    <citation type="submission" date="2019-02" db="EMBL/GenBank/DDBJ databases">
        <title>Deep-cultivation of Planctomycetes and their phenomic and genomic characterization uncovers novel biology.</title>
        <authorList>
            <person name="Wiegand S."/>
            <person name="Jogler M."/>
            <person name="Boedeker C."/>
            <person name="Pinto D."/>
            <person name="Vollmers J."/>
            <person name="Rivas-Marin E."/>
            <person name="Kohn T."/>
            <person name="Peeters S.H."/>
            <person name="Heuer A."/>
            <person name="Rast P."/>
            <person name="Oberbeckmann S."/>
            <person name="Bunk B."/>
            <person name="Jeske O."/>
            <person name="Meyerdierks A."/>
            <person name="Storesund J.E."/>
            <person name="Kallscheuer N."/>
            <person name="Luecker S."/>
            <person name="Lage O.M."/>
            <person name="Pohl T."/>
            <person name="Merkel B.J."/>
            <person name="Hornburger P."/>
            <person name="Mueller R.-W."/>
            <person name="Bruemmer F."/>
            <person name="Labrenz M."/>
            <person name="Spormann A.M."/>
            <person name="Op den Camp H."/>
            <person name="Overmann J."/>
            <person name="Amann R."/>
            <person name="Jetten M.S.M."/>
            <person name="Mascher T."/>
            <person name="Medema M.H."/>
            <person name="Devos D.P."/>
            <person name="Kaster A.-K."/>
            <person name="Ovreas L."/>
            <person name="Rohde M."/>
            <person name="Galperin M.Y."/>
            <person name="Jogler C."/>
        </authorList>
    </citation>
    <scope>NUCLEOTIDE SEQUENCE [LARGE SCALE GENOMIC DNA]</scope>
    <source>
        <strain evidence="2 3">Mal4</strain>
    </source>
</reference>
<protein>
    <submittedName>
        <fullName evidence="2">Uncharacterized protein</fullName>
    </submittedName>
</protein>
<accession>A0A517ZEH2</accession>